<evidence type="ECO:0000256" key="19">
    <source>
        <dbReference type="HAMAP-Rule" id="MF_00719"/>
    </source>
</evidence>
<evidence type="ECO:0000256" key="11">
    <source>
        <dbReference type="ARBA" id="ARBA00022842"/>
    </source>
</evidence>
<dbReference type="EC" id="2.7.8.26" evidence="5 19"/>
<evidence type="ECO:0000256" key="17">
    <source>
        <dbReference type="ARBA" id="ARBA00048623"/>
    </source>
</evidence>
<dbReference type="GO" id="GO:0005886">
    <property type="term" value="C:plasma membrane"/>
    <property type="evidence" value="ECO:0007669"/>
    <property type="project" value="UniProtKB-SubCell"/>
</dbReference>
<evidence type="ECO:0000256" key="20">
    <source>
        <dbReference type="SAM" id="MobiDB-lite"/>
    </source>
</evidence>
<evidence type="ECO:0000313" key="24">
    <source>
        <dbReference type="Proteomes" id="UP000029661"/>
    </source>
</evidence>
<evidence type="ECO:0000256" key="14">
    <source>
        <dbReference type="ARBA" id="ARBA00025228"/>
    </source>
</evidence>
<reference evidence="21 24" key="1">
    <citation type="submission" date="2013-12" db="EMBL/GenBank/DDBJ databases">
        <title>The complete genome sequence of Methanobacterium sp. BRM9.</title>
        <authorList>
            <consortium name="Pastoral Greenhouse Gas Research Consortium"/>
            <person name="Kelly W.J."/>
            <person name="Leahy S.C."/>
            <person name="Perry R."/>
            <person name="Li D."/>
            <person name="Altermann E."/>
            <person name="Lambie S.C."/>
            <person name="Attwood G.T."/>
        </authorList>
    </citation>
    <scope>NUCLEOTIDE SEQUENCE [LARGE SCALE GENOMIC DNA]</scope>
    <source>
        <strain evidence="21 24">BRM9</strain>
    </source>
</reference>
<keyword evidence="8 19" id="KW-0169">Cobalamin biosynthesis</keyword>
<dbReference type="RefSeq" id="WP_048072454.1">
    <property type="nucleotide sequence ID" value="NZ_CALCVY010000142.1"/>
</dbReference>
<dbReference type="STRING" id="2162.BRM9_0896"/>
<evidence type="ECO:0000256" key="10">
    <source>
        <dbReference type="ARBA" id="ARBA00022692"/>
    </source>
</evidence>
<dbReference type="PATRIC" id="fig|2162.9.peg.894"/>
<dbReference type="EMBL" id="CP006933">
    <property type="protein sequence ID" value="AIS31713.1"/>
    <property type="molecule type" value="Genomic_DNA"/>
</dbReference>
<dbReference type="OrthoDB" id="11748at2157"/>
<evidence type="ECO:0000256" key="15">
    <source>
        <dbReference type="ARBA" id="ARBA00032605"/>
    </source>
</evidence>
<feature type="transmembrane region" description="Helical" evidence="19">
    <location>
        <begin position="87"/>
        <end position="109"/>
    </location>
</feature>
<keyword evidence="11 19" id="KW-0460">Magnesium</keyword>
<gene>
    <name evidence="19 21" type="primary">cobS</name>
    <name evidence="21" type="ORF">BRM9_0896</name>
    <name evidence="22" type="ORF">DSM1535_0863</name>
    <name evidence="23" type="ORF">ISP06_00645</name>
</gene>
<evidence type="ECO:0000256" key="7">
    <source>
        <dbReference type="ARBA" id="ARBA00022475"/>
    </source>
</evidence>
<keyword evidence="9 19" id="KW-0808">Transferase</keyword>
<keyword evidence="10 19" id="KW-0812">Transmembrane</keyword>
<dbReference type="EMBL" id="JADIIL010000005">
    <property type="protein sequence ID" value="MBF4473968.1"/>
    <property type="molecule type" value="Genomic_DNA"/>
</dbReference>
<comment type="catalytic activity">
    <reaction evidence="18 19">
        <text>alpha-ribazole 5'-phosphate + adenosylcob(III)inamide-GDP = adenosylcob(III)alamin 5'-phosphate + GMP + H(+)</text>
        <dbReference type="Rhea" id="RHEA:23560"/>
        <dbReference type="ChEBI" id="CHEBI:15378"/>
        <dbReference type="ChEBI" id="CHEBI:57918"/>
        <dbReference type="ChEBI" id="CHEBI:58115"/>
        <dbReference type="ChEBI" id="CHEBI:60487"/>
        <dbReference type="ChEBI" id="CHEBI:60493"/>
        <dbReference type="EC" id="2.7.8.26"/>
    </reaction>
</comment>
<sequence length="279" mass="29744">MSPQSLNESPPEDGGKKEVKPPLSGHGFLGLVSFSTILPLNVHSTIQEMARFTSIWPIIGGFIGIIAGCFGWLLLYGLHLSPLLSAALVYSLAIGLTGFHHLDGLVDFGDGLMAHGDPQRKIEIMRDKRIGTGGLALLLTVSLVTVTSIASLPAIYILPAIFVSEVAAKLSLVSCATFSQPLPDGTGQYFIHNMDGKLLTGSVVLTIILGFLGFNFMTVNSNYIGVIGILGGLVSGLIMVFITRKNFKWTNGDILGASNEMGRMMSLLFMVILISGSVY</sequence>
<evidence type="ECO:0000313" key="21">
    <source>
        <dbReference type="EMBL" id="AIS31713.1"/>
    </source>
</evidence>
<feature type="transmembrane region" description="Helical" evidence="19">
    <location>
        <begin position="223"/>
        <end position="242"/>
    </location>
</feature>
<evidence type="ECO:0000313" key="23">
    <source>
        <dbReference type="EMBL" id="MBF4473968.1"/>
    </source>
</evidence>
<dbReference type="KEGG" id="mfc:BRM9_0896"/>
<comment type="catalytic activity">
    <reaction evidence="17 19">
        <text>alpha-ribazole + adenosylcob(III)inamide-GDP = adenosylcob(III)alamin + GMP + H(+)</text>
        <dbReference type="Rhea" id="RHEA:16049"/>
        <dbReference type="ChEBI" id="CHEBI:10329"/>
        <dbReference type="ChEBI" id="CHEBI:15378"/>
        <dbReference type="ChEBI" id="CHEBI:18408"/>
        <dbReference type="ChEBI" id="CHEBI:58115"/>
        <dbReference type="ChEBI" id="CHEBI:60487"/>
        <dbReference type="EC" id="2.7.8.26"/>
    </reaction>
</comment>
<evidence type="ECO:0000256" key="3">
    <source>
        <dbReference type="ARBA" id="ARBA00004663"/>
    </source>
</evidence>
<evidence type="ECO:0000256" key="9">
    <source>
        <dbReference type="ARBA" id="ARBA00022679"/>
    </source>
</evidence>
<reference evidence="23" key="3">
    <citation type="submission" date="2020-10" db="EMBL/GenBank/DDBJ databases">
        <title>Dehalococcoides mccartyi of a TCE/Cr reducing biochatode.</title>
        <authorList>
            <person name="Matturro B."/>
        </authorList>
    </citation>
    <scope>NUCLEOTIDE SEQUENCE</scope>
    <source>
        <strain evidence="23">Bin2</strain>
    </source>
</reference>
<comment type="similarity">
    <text evidence="4 19">Belongs to the CobS family.</text>
</comment>
<dbReference type="GO" id="GO:0008818">
    <property type="term" value="F:cobalamin 5'-phosphate synthase activity"/>
    <property type="evidence" value="ECO:0007669"/>
    <property type="project" value="UniProtKB-UniRule"/>
</dbReference>
<reference evidence="22" key="2">
    <citation type="submission" date="2014-08" db="EMBL/GenBank/DDBJ databases">
        <authorList>
            <person name="Wibberg D."/>
        </authorList>
    </citation>
    <scope>NUCLEOTIDE SEQUENCE</scope>
</reference>
<comment type="function">
    <text evidence="14 19">Joins adenosylcobinamide-GDP and alpha-ribazole to generate adenosylcobalamin (Ado-cobalamin). Also synthesizes adenosylcobalamin 5'-phosphate from adenosylcobinamide-GDP and alpha-ribazole 5'-phosphate.</text>
</comment>
<evidence type="ECO:0000256" key="2">
    <source>
        <dbReference type="ARBA" id="ARBA00004651"/>
    </source>
</evidence>
<feature type="transmembrane region" description="Helical" evidence="19">
    <location>
        <begin position="54"/>
        <end position="75"/>
    </location>
</feature>
<feature type="transmembrane region" description="Helical" evidence="19">
    <location>
        <begin position="198"/>
        <end position="217"/>
    </location>
</feature>
<protein>
    <recommendedName>
        <fullName evidence="6 19">Adenosylcobinamide-GDP ribazoletransferase</fullName>
        <ecNumber evidence="5 19">2.7.8.26</ecNumber>
    </recommendedName>
    <alternativeName>
        <fullName evidence="16 19">Cobalamin synthase</fullName>
    </alternativeName>
    <alternativeName>
        <fullName evidence="15 19">Cobalamin-5'-phosphate synthase</fullName>
    </alternativeName>
</protein>
<dbReference type="Pfam" id="PF02654">
    <property type="entry name" value="CobS"/>
    <property type="match status" value="1"/>
</dbReference>
<keyword evidence="12 19" id="KW-1133">Transmembrane helix</keyword>
<comment type="cofactor">
    <cofactor evidence="1 19">
        <name>Mg(2+)</name>
        <dbReference type="ChEBI" id="CHEBI:18420"/>
    </cofactor>
</comment>
<dbReference type="AlphaFoldDB" id="A0A089ZHB0"/>
<dbReference type="EMBL" id="LN515531">
    <property type="protein sequence ID" value="CEA13216.1"/>
    <property type="molecule type" value="Genomic_DNA"/>
</dbReference>
<evidence type="ECO:0000256" key="12">
    <source>
        <dbReference type="ARBA" id="ARBA00022989"/>
    </source>
</evidence>
<evidence type="ECO:0000256" key="6">
    <source>
        <dbReference type="ARBA" id="ARBA00015850"/>
    </source>
</evidence>
<dbReference type="PANTHER" id="PTHR34148">
    <property type="entry name" value="ADENOSYLCOBINAMIDE-GDP RIBAZOLETRANSFERASE"/>
    <property type="match status" value="1"/>
</dbReference>
<feature type="transmembrane region" description="Helical" evidence="19">
    <location>
        <begin position="262"/>
        <end position="278"/>
    </location>
</feature>
<dbReference type="KEGG" id="mfi:DSM1535_0863"/>
<evidence type="ECO:0000313" key="22">
    <source>
        <dbReference type="EMBL" id="CEA13216.1"/>
    </source>
</evidence>
<feature type="transmembrane region" description="Helical" evidence="19">
    <location>
        <begin position="130"/>
        <end position="150"/>
    </location>
</feature>
<evidence type="ECO:0000256" key="13">
    <source>
        <dbReference type="ARBA" id="ARBA00023136"/>
    </source>
</evidence>
<dbReference type="Proteomes" id="UP000029661">
    <property type="component" value="Chromosome"/>
</dbReference>
<comment type="subcellular location">
    <subcellularLocation>
        <location evidence="2 19">Cell membrane</location>
        <topology evidence="2 19">Multi-pass membrane protein</topology>
    </subcellularLocation>
</comment>
<evidence type="ECO:0000256" key="4">
    <source>
        <dbReference type="ARBA" id="ARBA00010561"/>
    </source>
</evidence>
<dbReference type="GO" id="GO:0009236">
    <property type="term" value="P:cobalamin biosynthetic process"/>
    <property type="evidence" value="ECO:0007669"/>
    <property type="project" value="UniProtKB-UniRule"/>
</dbReference>
<accession>A0A089ZHB0</accession>
<name>A0A089ZHB0_METFO</name>
<organism evidence="21 24">
    <name type="scientific">Methanobacterium formicicum</name>
    <dbReference type="NCBI Taxonomy" id="2162"/>
    <lineage>
        <taxon>Archaea</taxon>
        <taxon>Methanobacteriati</taxon>
        <taxon>Methanobacteriota</taxon>
        <taxon>Methanomada group</taxon>
        <taxon>Methanobacteria</taxon>
        <taxon>Methanobacteriales</taxon>
        <taxon>Methanobacteriaceae</taxon>
        <taxon>Methanobacterium</taxon>
    </lineage>
</organism>
<evidence type="ECO:0000256" key="18">
    <source>
        <dbReference type="ARBA" id="ARBA00049504"/>
    </source>
</evidence>
<evidence type="ECO:0000256" key="16">
    <source>
        <dbReference type="ARBA" id="ARBA00032853"/>
    </source>
</evidence>
<dbReference type="NCBIfam" id="TIGR00317">
    <property type="entry name" value="cobS"/>
    <property type="match status" value="1"/>
</dbReference>
<dbReference type="UniPathway" id="UPA00148">
    <property type="reaction ID" value="UER00238"/>
</dbReference>
<proteinExistence type="inferred from homology"/>
<dbReference type="Proteomes" id="UP000606900">
    <property type="component" value="Unassembled WGS sequence"/>
</dbReference>
<evidence type="ECO:0000256" key="1">
    <source>
        <dbReference type="ARBA" id="ARBA00001946"/>
    </source>
</evidence>
<keyword evidence="7 19" id="KW-1003">Cell membrane</keyword>
<feature type="transmembrane region" description="Helical" evidence="19">
    <location>
        <begin position="23"/>
        <end position="42"/>
    </location>
</feature>
<evidence type="ECO:0000256" key="5">
    <source>
        <dbReference type="ARBA" id="ARBA00013200"/>
    </source>
</evidence>
<keyword evidence="13 19" id="KW-0472">Membrane</keyword>
<dbReference type="HAMAP" id="MF_00719">
    <property type="entry name" value="CobS"/>
    <property type="match status" value="1"/>
</dbReference>
<dbReference type="PANTHER" id="PTHR34148:SF1">
    <property type="entry name" value="ADENOSYLCOBINAMIDE-GDP RIBAZOLETRANSFERASE"/>
    <property type="match status" value="1"/>
</dbReference>
<feature type="region of interest" description="Disordered" evidence="20">
    <location>
        <begin position="1"/>
        <end position="20"/>
    </location>
</feature>
<evidence type="ECO:0000256" key="8">
    <source>
        <dbReference type="ARBA" id="ARBA00022573"/>
    </source>
</evidence>
<dbReference type="GO" id="GO:0051073">
    <property type="term" value="F:adenosylcobinamide-GDP ribazoletransferase activity"/>
    <property type="evidence" value="ECO:0007669"/>
    <property type="project" value="UniProtKB-UniRule"/>
</dbReference>
<comment type="pathway">
    <text evidence="3 19">Cofactor biosynthesis; adenosylcobalamin biosynthesis; adenosylcobalamin from cob(II)yrinate a,c-diamide: step 7/7.</text>
</comment>
<dbReference type="InterPro" id="IPR003805">
    <property type="entry name" value="CobS"/>
</dbReference>
<dbReference type="GeneID" id="24792050"/>